<dbReference type="SMART" id="SM00463">
    <property type="entry name" value="SMR"/>
    <property type="match status" value="1"/>
</dbReference>
<dbReference type="PANTHER" id="PTHR35562:SF2">
    <property type="entry name" value="DNA ENDONUCLEASE SMRA-RELATED"/>
    <property type="match status" value="1"/>
</dbReference>
<evidence type="ECO:0000256" key="1">
    <source>
        <dbReference type="SAM" id="MobiDB-lite"/>
    </source>
</evidence>
<reference evidence="4" key="1">
    <citation type="journal article" date="2019" name="Int. J. Syst. Evol. Microbiol.">
        <title>The Global Catalogue of Microorganisms (GCM) 10K type strain sequencing project: providing services to taxonomists for standard genome sequencing and annotation.</title>
        <authorList>
            <consortium name="The Broad Institute Genomics Platform"/>
            <consortium name="The Broad Institute Genome Sequencing Center for Infectious Disease"/>
            <person name="Wu L."/>
            <person name="Ma J."/>
        </authorList>
    </citation>
    <scope>NUCLEOTIDE SEQUENCE [LARGE SCALE GENOMIC DNA]</scope>
    <source>
        <strain evidence="4">JCM 3369</strain>
    </source>
</reference>
<comment type="caution">
    <text evidence="3">The sequence shown here is derived from an EMBL/GenBank/DDBJ whole genome shotgun (WGS) entry which is preliminary data.</text>
</comment>
<proteinExistence type="predicted"/>
<keyword evidence="4" id="KW-1185">Reference proteome</keyword>
<dbReference type="PROSITE" id="PS50828">
    <property type="entry name" value="SMR"/>
    <property type="match status" value="1"/>
</dbReference>
<evidence type="ECO:0000313" key="4">
    <source>
        <dbReference type="Proteomes" id="UP001597327"/>
    </source>
</evidence>
<dbReference type="Proteomes" id="UP001597327">
    <property type="component" value="Unassembled WGS sequence"/>
</dbReference>
<name>A0ABW4JZ20_9HYPH</name>
<dbReference type="Pfam" id="PF01713">
    <property type="entry name" value="Smr"/>
    <property type="match status" value="1"/>
</dbReference>
<dbReference type="InterPro" id="IPR002625">
    <property type="entry name" value="Smr_dom"/>
</dbReference>
<feature type="region of interest" description="Disordered" evidence="1">
    <location>
        <begin position="1"/>
        <end position="67"/>
    </location>
</feature>
<evidence type="ECO:0000313" key="3">
    <source>
        <dbReference type="EMBL" id="MFD1697434.1"/>
    </source>
</evidence>
<organism evidence="3 4">
    <name type="scientific">Roseibium aestuarii</name>
    <dbReference type="NCBI Taxonomy" id="2600299"/>
    <lineage>
        <taxon>Bacteria</taxon>
        <taxon>Pseudomonadati</taxon>
        <taxon>Pseudomonadota</taxon>
        <taxon>Alphaproteobacteria</taxon>
        <taxon>Hyphomicrobiales</taxon>
        <taxon>Stappiaceae</taxon>
        <taxon>Roseibium</taxon>
    </lineage>
</organism>
<sequence>MSDTPPRRKKRHLTDEERVLWAKVAKTTTPLTPDRSPPEPDTTSFQELMGEGGANASASPTPAARADTAMRAPISTPAKTAPAQPPLHMLEHRFRKRVIRGVRPIDGRIDLHGLRQDEAHIRLRGFLHDAQLRGHKLVLVITGKGGTGRKTGAWSGIHGEERGVLRRMVPHWLSLPEMRMLVVGYEEAHLTHGGSGALYVRIRRKKEGAGS</sequence>
<dbReference type="RefSeq" id="WP_149893383.1">
    <property type="nucleotide sequence ID" value="NZ_JBHUFA010000016.1"/>
</dbReference>
<dbReference type="SUPFAM" id="SSF160443">
    <property type="entry name" value="SMR domain-like"/>
    <property type="match status" value="1"/>
</dbReference>
<dbReference type="InterPro" id="IPR036063">
    <property type="entry name" value="Smr_dom_sf"/>
</dbReference>
<dbReference type="Gene3D" id="3.30.1370.110">
    <property type="match status" value="1"/>
</dbReference>
<evidence type="ECO:0000259" key="2">
    <source>
        <dbReference type="PROSITE" id="PS50828"/>
    </source>
</evidence>
<dbReference type="EMBL" id="JBHUFA010000016">
    <property type="protein sequence ID" value="MFD1697434.1"/>
    <property type="molecule type" value="Genomic_DNA"/>
</dbReference>
<accession>A0ABW4JZ20</accession>
<dbReference type="PANTHER" id="PTHR35562">
    <property type="entry name" value="DNA ENDONUCLEASE SMRA-RELATED"/>
    <property type="match status" value="1"/>
</dbReference>
<protein>
    <submittedName>
        <fullName evidence="3">Smr/MutS family protein</fullName>
    </submittedName>
</protein>
<gene>
    <name evidence="3" type="ORF">ACFSC7_18105</name>
</gene>
<feature type="domain" description="Smr" evidence="2">
    <location>
        <begin position="109"/>
        <end position="203"/>
    </location>
</feature>